<dbReference type="InterPro" id="IPR013651">
    <property type="entry name" value="ATP-grasp_RimK-type"/>
</dbReference>
<keyword evidence="3" id="KW-1185">Reference proteome</keyword>
<organism evidence="2 3">
    <name type="scientific">Kitasatospora cathayae</name>
    <dbReference type="NCBI Taxonomy" id="3004092"/>
    <lineage>
        <taxon>Bacteria</taxon>
        <taxon>Bacillati</taxon>
        <taxon>Actinomycetota</taxon>
        <taxon>Actinomycetes</taxon>
        <taxon>Kitasatosporales</taxon>
        <taxon>Streptomycetaceae</taxon>
        <taxon>Kitasatospora</taxon>
    </lineage>
</organism>
<dbReference type="RefSeq" id="WP_270149400.1">
    <property type="nucleotide sequence ID" value="NZ_CP115450.1"/>
</dbReference>
<gene>
    <name evidence="2" type="ORF">O1G21_34910</name>
</gene>
<dbReference type="PANTHER" id="PTHR21621:SF0">
    <property type="entry name" value="BETA-CITRYLGLUTAMATE SYNTHASE B-RELATED"/>
    <property type="match status" value="1"/>
</dbReference>
<evidence type="ECO:0000313" key="3">
    <source>
        <dbReference type="Proteomes" id="UP001212821"/>
    </source>
</evidence>
<name>A0ABY7QCY2_9ACTN</name>
<reference evidence="3" key="1">
    <citation type="submission" date="2022-12" db="EMBL/GenBank/DDBJ databases">
        <authorList>
            <person name="Mo P."/>
        </authorList>
    </citation>
    <scope>NUCLEOTIDE SEQUENCE [LARGE SCALE GENOMIC DNA]</scope>
    <source>
        <strain evidence="3">HUAS 3-15</strain>
    </source>
</reference>
<evidence type="ECO:0000259" key="1">
    <source>
        <dbReference type="Pfam" id="PF08443"/>
    </source>
</evidence>
<keyword evidence="2" id="KW-0436">Ligase</keyword>
<dbReference type="EMBL" id="CP115450">
    <property type="protein sequence ID" value="WBP90545.1"/>
    <property type="molecule type" value="Genomic_DNA"/>
</dbReference>
<dbReference type="Pfam" id="PF08443">
    <property type="entry name" value="RimK"/>
    <property type="match status" value="1"/>
</dbReference>
<protein>
    <submittedName>
        <fullName evidence="2">Alpha-L-glutamate ligase</fullName>
    </submittedName>
</protein>
<evidence type="ECO:0000313" key="2">
    <source>
        <dbReference type="EMBL" id="WBP90545.1"/>
    </source>
</evidence>
<accession>A0ABY7QCY2</accession>
<dbReference type="PANTHER" id="PTHR21621">
    <property type="entry name" value="RIBOSOMAL PROTEIN S6 MODIFICATION PROTEIN"/>
    <property type="match status" value="1"/>
</dbReference>
<dbReference type="Gene3D" id="3.30.470.20">
    <property type="entry name" value="ATP-grasp fold, B domain"/>
    <property type="match status" value="2"/>
</dbReference>
<feature type="domain" description="ATP-grasp fold RimK-type" evidence="1">
    <location>
        <begin position="197"/>
        <end position="293"/>
    </location>
</feature>
<proteinExistence type="predicted"/>
<dbReference type="GO" id="GO:0016874">
    <property type="term" value="F:ligase activity"/>
    <property type="evidence" value="ECO:0007669"/>
    <property type="project" value="UniProtKB-KW"/>
</dbReference>
<dbReference type="SUPFAM" id="SSF56059">
    <property type="entry name" value="Glutathione synthetase ATP-binding domain-like"/>
    <property type="match status" value="1"/>
</dbReference>
<sequence length="313" mass="33641">MGRRDLVLLTDHSSTEGTRDAMATAARRLTGREPVLVDARHFMTDGTDGSRDATGRIDAVGEGTVRLEAEGRVVTTDTVVVYEIPPHRRPAFAHCQRQLRAAGVRSLGTDVEAWRAATEKDRTVERFTRDGVPHMPTITLSRPGPEAATQAFERLGGDVWARPCVGMGGDDVFHVTTHAQLAAAARHYADIGADWLIAQDARNFTADGRRHQYRVVVLGGRVVRATEHVQADPDAPCNECRGAVSTLLETDEIPPGIPELAIQATKSLGLPLAGVDLAAESGGVVFEVNVHPAFGTRGVEQIALPYVAAHLQS</sequence>
<dbReference type="Proteomes" id="UP001212821">
    <property type="component" value="Chromosome"/>
</dbReference>